<dbReference type="Pfam" id="PF02878">
    <property type="entry name" value="PGM_PMM_I"/>
    <property type="match status" value="1"/>
</dbReference>
<dbReference type="GO" id="GO:0005975">
    <property type="term" value="P:carbohydrate metabolic process"/>
    <property type="evidence" value="ECO:0007669"/>
    <property type="project" value="InterPro"/>
</dbReference>
<dbReference type="PANTHER" id="PTHR43771:SF2">
    <property type="entry name" value="PHOSPHOMANNOMUTASE_PHOSPHOGLUCOMUTASE"/>
    <property type="match status" value="1"/>
</dbReference>
<dbReference type="OrthoDB" id="9803322at2"/>
<evidence type="ECO:0000259" key="10">
    <source>
        <dbReference type="Pfam" id="PF02879"/>
    </source>
</evidence>
<dbReference type="PROSITE" id="PS00710">
    <property type="entry name" value="PGM_PMM"/>
    <property type="match status" value="1"/>
</dbReference>
<dbReference type="EMBL" id="UGJE01000002">
    <property type="protein sequence ID" value="STQ87059.1"/>
    <property type="molecule type" value="Genomic_DNA"/>
</dbReference>
<evidence type="ECO:0000256" key="4">
    <source>
        <dbReference type="ARBA" id="ARBA00022723"/>
    </source>
</evidence>
<dbReference type="PRINTS" id="PR00509">
    <property type="entry name" value="PGMPMM"/>
</dbReference>
<evidence type="ECO:0000256" key="6">
    <source>
        <dbReference type="ARBA" id="ARBA00023235"/>
    </source>
</evidence>
<dbReference type="SUPFAM" id="SSF53738">
    <property type="entry name" value="Phosphoglucomutase, first 3 domains"/>
    <property type="match status" value="3"/>
</dbReference>
<dbReference type="InterPro" id="IPR005844">
    <property type="entry name" value="A-D-PHexomutase_a/b/a-I"/>
</dbReference>
<evidence type="ECO:0000313" key="12">
    <source>
        <dbReference type="EMBL" id="STQ87059.1"/>
    </source>
</evidence>
<evidence type="ECO:0000259" key="11">
    <source>
        <dbReference type="Pfam" id="PF02880"/>
    </source>
</evidence>
<evidence type="ECO:0000256" key="7">
    <source>
        <dbReference type="RuleBase" id="RU004326"/>
    </source>
</evidence>
<keyword evidence="15" id="KW-1185">Reference proteome</keyword>
<gene>
    <name evidence="12" type="primary">glmM_1</name>
    <name evidence="13" type="ORF">LS73_006005</name>
    <name evidence="12" type="ORF">NCTC12714_01874</name>
</gene>
<dbReference type="InterPro" id="IPR016055">
    <property type="entry name" value="A-D-PHexomutase_a/b/a-I/II/III"/>
</dbReference>
<dbReference type="RefSeq" id="WP_034557894.1">
    <property type="nucleotide sequence ID" value="NZ_FZML01000051.1"/>
</dbReference>
<proteinExistence type="inferred from homology"/>
<dbReference type="EMBL" id="JRPD02000012">
    <property type="protein sequence ID" value="TLD99989.1"/>
    <property type="molecule type" value="Genomic_DNA"/>
</dbReference>
<keyword evidence="3" id="KW-0597">Phosphoprotein</keyword>
<accession>A0A099TZ92</accession>
<dbReference type="Pfam" id="PF02879">
    <property type="entry name" value="PGM_PMM_II"/>
    <property type="match status" value="1"/>
</dbReference>
<dbReference type="Proteomes" id="UP000255139">
    <property type="component" value="Unassembled WGS sequence"/>
</dbReference>
<dbReference type="GO" id="GO:0000287">
    <property type="term" value="F:magnesium ion binding"/>
    <property type="evidence" value="ECO:0007669"/>
    <property type="project" value="InterPro"/>
</dbReference>
<dbReference type="STRING" id="216.LS73_04675"/>
<dbReference type="InterPro" id="IPR036900">
    <property type="entry name" value="A-D-PHexomutase_C_sf"/>
</dbReference>
<keyword evidence="5 7" id="KW-0460">Magnesium</keyword>
<dbReference type="Pfam" id="PF00408">
    <property type="entry name" value="PGM_PMM_IV"/>
    <property type="match status" value="1"/>
</dbReference>
<dbReference type="Pfam" id="PF02880">
    <property type="entry name" value="PGM_PMM_III"/>
    <property type="match status" value="1"/>
</dbReference>
<dbReference type="Gene3D" id="3.30.310.50">
    <property type="entry name" value="Alpha-D-phosphohexomutase, C-terminal domain"/>
    <property type="match status" value="1"/>
</dbReference>
<evidence type="ECO:0000256" key="2">
    <source>
        <dbReference type="ARBA" id="ARBA00010231"/>
    </source>
</evidence>
<evidence type="ECO:0000256" key="1">
    <source>
        <dbReference type="ARBA" id="ARBA00001946"/>
    </source>
</evidence>
<evidence type="ECO:0000313" key="14">
    <source>
        <dbReference type="Proteomes" id="UP000029922"/>
    </source>
</evidence>
<evidence type="ECO:0000259" key="9">
    <source>
        <dbReference type="Pfam" id="PF02878"/>
    </source>
</evidence>
<dbReference type="PANTHER" id="PTHR43771">
    <property type="entry name" value="PHOSPHOMANNOMUTASE"/>
    <property type="match status" value="1"/>
</dbReference>
<feature type="domain" description="Alpha-D-phosphohexomutase C-terminal" evidence="8">
    <location>
        <begin position="409"/>
        <end position="462"/>
    </location>
</feature>
<comment type="cofactor">
    <cofactor evidence="1">
        <name>Mg(2+)</name>
        <dbReference type="ChEBI" id="CHEBI:18420"/>
    </cofactor>
</comment>
<protein>
    <submittedName>
        <fullName evidence="12">Phosphohexosemutase</fullName>
        <ecNumber evidence="12">5.4.2.-</ecNumber>
        <ecNumber evidence="12">5.4.2.2</ecNumber>
    </submittedName>
    <submittedName>
        <fullName evidence="13">Phosphomannomutase/phosphoglucomutase</fullName>
    </submittedName>
</protein>
<evidence type="ECO:0000313" key="15">
    <source>
        <dbReference type="Proteomes" id="UP000255139"/>
    </source>
</evidence>
<dbReference type="EC" id="5.4.2.-" evidence="12"/>
<reference evidence="12 15" key="2">
    <citation type="submission" date="2018-06" db="EMBL/GenBank/DDBJ databases">
        <authorList>
            <consortium name="Pathogen Informatics"/>
            <person name="Doyle S."/>
        </authorList>
    </citation>
    <scope>NUCLEOTIDE SEQUENCE [LARGE SCALE GENOMIC DNA]</scope>
    <source>
        <strain evidence="12 15">NCTC12714</strain>
    </source>
</reference>
<evidence type="ECO:0000256" key="5">
    <source>
        <dbReference type="ARBA" id="ARBA00022842"/>
    </source>
</evidence>
<dbReference type="SUPFAM" id="SSF55957">
    <property type="entry name" value="Phosphoglucomutase, C-terminal domain"/>
    <property type="match status" value="1"/>
</dbReference>
<dbReference type="GO" id="GO:0004614">
    <property type="term" value="F:phosphoglucomutase activity"/>
    <property type="evidence" value="ECO:0007669"/>
    <property type="project" value="UniProtKB-EC"/>
</dbReference>
<dbReference type="InterPro" id="IPR005843">
    <property type="entry name" value="A-D-PHexomutase_C"/>
</dbReference>
<feature type="domain" description="Alpha-D-phosphohexomutase alpha/beta/alpha" evidence="11">
    <location>
        <begin position="250"/>
        <end position="350"/>
    </location>
</feature>
<sequence>MSIFREYDIRGIFNQDLVQDIVCKIGYILGNIIKKYDSNVAIGYDARTHSTTLFDWLSSGFASADVQVYNLGMIPTPVAYFCTFTTDIKSSVMITGSHNPPEYNGFKITINQAPFYGKDIQDISKILNDVSFPIKQAKVIERFDILQNYIRFISDEFSCLKNWKERVVFDCGNGVASLALEGILQNLNIDSINLYFKPDGTFPNHHPDPSEDNNLADIKETLKQNNLHIGIAYDGDADRVGLVSQRHVFKGDELAILFANDISKTIPNPIIIGEVKCSQVMYDYINKIGKAVMYKTGHSNLKVKLKELNATLACEMSGHIFFNDRYFGYDDAIYASFRILELIYNADQETSCEYAIKPLEDMIFSLPRSYSTDEEKINTTEDKKFLIISNIQECLQSLKSNQSQDNLKIPLIKDIITIDGVRVIFPNGWGLIRASNTSPVIVTRFEAASMEDLAYYKDFLLDLLSQQQSRL</sequence>
<evidence type="ECO:0000259" key="8">
    <source>
        <dbReference type="Pfam" id="PF00408"/>
    </source>
</evidence>
<dbReference type="Gene3D" id="3.40.120.10">
    <property type="entry name" value="Alpha-D-Glucose-1,6-Bisphosphate, subunit A, domain 3"/>
    <property type="match status" value="3"/>
</dbReference>
<dbReference type="Proteomes" id="UP000029922">
    <property type="component" value="Unassembled WGS sequence"/>
</dbReference>
<evidence type="ECO:0000313" key="13">
    <source>
        <dbReference type="EMBL" id="TLD99989.1"/>
    </source>
</evidence>
<name>A0A099TZ92_9HELI</name>
<reference evidence="13 14" key="1">
    <citation type="journal article" date="2014" name="Genome Announc.">
        <title>Draft genome sequences of eight enterohepatic helicobacter species isolated from both laboratory and wild rodents.</title>
        <authorList>
            <person name="Sheh A."/>
            <person name="Shen Z."/>
            <person name="Fox J.G."/>
        </authorList>
    </citation>
    <scope>NUCLEOTIDE SEQUENCE [LARGE SCALE GENOMIC DNA]</scope>
    <source>
        <strain evidence="13 14">ST1</strain>
    </source>
</reference>
<evidence type="ECO:0000256" key="3">
    <source>
        <dbReference type="ARBA" id="ARBA00022553"/>
    </source>
</evidence>
<dbReference type="InterPro" id="IPR005846">
    <property type="entry name" value="A-D-PHexomutase_a/b/a-III"/>
</dbReference>
<dbReference type="CDD" id="cd03089">
    <property type="entry name" value="PMM_PGM"/>
    <property type="match status" value="1"/>
</dbReference>
<organism evidence="12 15">
    <name type="scientific">Helicobacter muridarum</name>
    <dbReference type="NCBI Taxonomy" id="216"/>
    <lineage>
        <taxon>Bacteria</taxon>
        <taxon>Pseudomonadati</taxon>
        <taxon>Campylobacterota</taxon>
        <taxon>Epsilonproteobacteria</taxon>
        <taxon>Campylobacterales</taxon>
        <taxon>Helicobacteraceae</taxon>
        <taxon>Helicobacter</taxon>
    </lineage>
</organism>
<dbReference type="InterPro" id="IPR005845">
    <property type="entry name" value="A-D-PHexomutase_a/b/a-II"/>
</dbReference>
<keyword evidence="4 7" id="KW-0479">Metal-binding</keyword>
<dbReference type="EC" id="5.4.2.2" evidence="12"/>
<feature type="domain" description="Alpha-D-phosphohexomutase alpha/beta/alpha" evidence="10">
    <location>
        <begin position="148"/>
        <end position="245"/>
    </location>
</feature>
<dbReference type="AlphaFoldDB" id="A0A099TZ92"/>
<keyword evidence="6 12" id="KW-0413">Isomerase</keyword>
<dbReference type="InterPro" id="IPR016066">
    <property type="entry name" value="A-D-PHexomutase_CS"/>
</dbReference>
<comment type="similarity">
    <text evidence="2 7">Belongs to the phosphohexose mutase family.</text>
</comment>
<feature type="domain" description="Alpha-D-phosphohexomutase alpha/beta/alpha" evidence="9">
    <location>
        <begin position="3"/>
        <end position="130"/>
    </location>
</feature>
<dbReference type="InterPro" id="IPR005841">
    <property type="entry name" value="Alpha-D-phosphohexomutase_SF"/>
</dbReference>